<gene>
    <name evidence="1" type="ORF">POPTR_002G064950v4</name>
</gene>
<protein>
    <submittedName>
        <fullName evidence="1">Uncharacterized protein</fullName>
    </submittedName>
</protein>
<organism evidence="1 2">
    <name type="scientific">Populus trichocarpa</name>
    <name type="common">Western balsam poplar</name>
    <name type="synonym">Populus balsamifera subsp. trichocarpa</name>
    <dbReference type="NCBI Taxonomy" id="3694"/>
    <lineage>
        <taxon>Eukaryota</taxon>
        <taxon>Viridiplantae</taxon>
        <taxon>Streptophyta</taxon>
        <taxon>Embryophyta</taxon>
        <taxon>Tracheophyta</taxon>
        <taxon>Spermatophyta</taxon>
        <taxon>Magnoliopsida</taxon>
        <taxon>eudicotyledons</taxon>
        <taxon>Gunneridae</taxon>
        <taxon>Pentapetalae</taxon>
        <taxon>rosids</taxon>
        <taxon>fabids</taxon>
        <taxon>Malpighiales</taxon>
        <taxon>Salicaceae</taxon>
        <taxon>Saliceae</taxon>
        <taxon>Populus</taxon>
    </lineage>
</organism>
<reference evidence="1 2" key="1">
    <citation type="journal article" date="2006" name="Science">
        <title>The genome of black cottonwood, Populus trichocarpa (Torr. &amp; Gray).</title>
        <authorList>
            <person name="Tuskan G.A."/>
            <person name="Difazio S."/>
            <person name="Jansson S."/>
            <person name="Bohlmann J."/>
            <person name="Grigoriev I."/>
            <person name="Hellsten U."/>
            <person name="Putnam N."/>
            <person name="Ralph S."/>
            <person name="Rombauts S."/>
            <person name="Salamov A."/>
            <person name="Schein J."/>
            <person name="Sterck L."/>
            <person name="Aerts A."/>
            <person name="Bhalerao R.R."/>
            <person name="Bhalerao R.P."/>
            <person name="Blaudez D."/>
            <person name="Boerjan W."/>
            <person name="Brun A."/>
            <person name="Brunner A."/>
            <person name="Busov V."/>
            <person name="Campbell M."/>
            <person name="Carlson J."/>
            <person name="Chalot M."/>
            <person name="Chapman J."/>
            <person name="Chen G.L."/>
            <person name="Cooper D."/>
            <person name="Coutinho P.M."/>
            <person name="Couturier J."/>
            <person name="Covert S."/>
            <person name="Cronk Q."/>
            <person name="Cunningham R."/>
            <person name="Davis J."/>
            <person name="Degroeve S."/>
            <person name="Dejardin A."/>
            <person name="Depamphilis C."/>
            <person name="Detter J."/>
            <person name="Dirks B."/>
            <person name="Dubchak I."/>
            <person name="Duplessis S."/>
            <person name="Ehlting J."/>
            <person name="Ellis B."/>
            <person name="Gendler K."/>
            <person name="Goodstein D."/>
            <person name="Gribskov M."/>
            <person name="Grimwood J."/>
            <person name="Groover A."/>
            <person name="Gunter L."/>
            <person name="Hamberger B."/>
            <person name="Heinze B."/>
            <person name="Helariutta Y."/>
            <person name="Henrissat B."/>
            <person name="Holligan D."/>
            <person name="Holt R."/>
            <person name="Huang W."/>
            <person name="Islam-Faridi N."/>
            <person name="Jones S."/>
            <person name="Jones-Rhoades M."/>
            <person name="Jorgensen R."/>
            <person name="Joshi C."/>
            <person name="Kangasjarvi J."/>
            <person name="Karlsson J."/>
            <person name="Kelleher C."/>
            <person name="Kirkpatrick R."/>
            <person name="Kirst M."/>
            <person name="Kohler A."/>
            <person name="Kalluri U."/>
            <person name="Larimer F."/>
            <person name="Leebens-Mack J."/>
            <person name="Leple J.C."/>
            <person name="Locascio P."/>
            <person name="Lou Y."/>
            <person name="Lucas S."/>
            <person name="Martin F."/>
            <person name="Montanini B."/>
            <person name="Napoli C."/>
            <person name="Nelson D.R."/>
            <person name="Nelson C."/>
            <person name="Nieminen K."/>
            <person name="Nilsson O."/>
            <person name="Pereda V."/>
            <person name="Peter G."/>
            <person name="Philippe R."/>
            <person name="Pilate G."/>
            <person name="Poliakov A."/>
            <person name="Razumovskaya J."/>
            <person name="Richardson P."/>
            <person name="Rinaldi C."/>
            <person name="Ritland K."/>
            <person name="Rouze P."/>
            <person name="Ryaboy D."/>
            <person name="Schmutz J."/>
            <person name="Schrader J."/>
            <person name="Segerman B."/>
            <person name="Shin H."/>
            <person name="Siddiqui A."/>
            <person name="Sterky F."/>
            <person name="Terry A."/>
            <person name="Tsai C.J."/>
            <person name="Uberbacher E."/>
            <person name="Unneberg P."/>
            <person name="Vahala J."/>
            <person name="Wall K."/>
            <person name="Wessler S."/>
            <person name="Yang G."/>
            <person name="Yin T."/>
            <person name="Douglas C."/>
            <person name="Marra M."/>
            <person name="Sandberg G."/>
            <person name="Van de Peer Y."/>
            <person name="Rokhsar D."/>
        </authorList>
    </citation>
    <scope>NUCLEOTIDE SEQUENCE [LARGE SCALE GENOMIC DNA]</scope>
    <source>
        <strain evidence="2">cv. Nisqually</strain>
    </source>
</reference>
<name>A0ACC0TD55_POPTR</name>
<dbReference type="EMBL" id="CM009291">
    <property type="protein sequence ID" value="KAI9399229.1"/>
    <property type="molecule type" value="Genomic_DNA"/>
</dbReference>
<comment type="caution">
    <text evidence="1">The sequence shown here is derived from an EMBL/GenBank/DDBJ whole genome shotgun (WGS) entry which is preliminary data.</text>
</comment>
<sequence length="83" mass="9770">MFLFLCRCSFLFFFWFVLSESESEEKRCVWIRCGQVSKERVIVQVSWSIEGVVTLAPNSRSSKWDVTNMPLYQLCALTRFACE</sequence>
<accession>A0ACC0TD55</accession>
<proteinExistence type="predicted"/>
<dbReference type="Proteomes" id="UP000006729">
    <property type="component" value="Chromosome 2"/>
</dbReference>
<evidence type="ECO:0000313" key="1">
    <source>
        <dbReference type="EMBL" id="KAI9399229.1"/>
    </source>
</evidence>
<keyword evidence="2" id="KW-1185">Reference proteome</keyword>
<evidence type="ECO:0000313" key="2">
    <source>
        <dbReference type="Proteomes" id="UP000006729"/>
    </source>
</evidence>